<dbReference type="AlphaFoldDB" id="A0AAV7JB02"/>
<evidence type="ECO:0000313" key="5">
    <source>
        <dbReference type="EMBL" id="KAI6645902.1"/>
    </source>
</evidence>
<name>A0AAV7JB02_9METZ</name>
<feature type="repeat" description="WD" evidence="3">
    <location>
        <begin position="25"/>
        <end position="58"/>
    </location>
</feature>
<keyword evidence="2" id="KW-0677">Repeat</keyword>
<feature type="repeat" description="WD" evidence="3">
    <location>
        <begin position="161"/>
        <end position="193"/>
    </location>
</feature>
<dbReference type="InterPro" id="IPR020472">
    <property type="entry name" value="WD40_PAC1"/>
</dbReference>
<dbReference type="GO" id="GO:0016251">
    <property type="term" value="F:RNA polymerase II general transcription initiation factor activity"/>
    <property type="evidence" value="ECO:0007669"/>
    <property type="project" value="TreeGrafter"/>
</dbReference>
<dbReference type="SMART" id="SM00504">
    <property type="entry name" value="Ubox"/>
    <property type="match status" value="1"/>
</dbReference>
<dbReference type="InterPro" id="IPR013083">
    <property type="entry name" value="Znf_RING/FYVE/PHD"/>
</dbReference>
<proteinExistence type="predicted"/>
<feature type="repeat" description="WD" evidence="3">
    <location>
        <begin position="77"/>
        <end position="118"/>
    </location>
</feature>
<feature type="domain" description="U-box" evidence="4">
    <location>
        <begin position="351"/>
        <end position="427"/>
    </location>
</feature>
<gene>
    <name evidence="5" type="ORF">LOD99_13160</name>
</gene>
<dbReference type="PANTHER" id="PTHR19879">
    <property type="entry name" value="TRANSCRIPTION INITIATION FACTOR TFIID"/>
    <property type="match status" value="1"/>
</dbReference>
<dbReference type="PROSITE" id="PS51698">
    <property type="entry name" value="U_BOX"/>
    <property type="match status" value="1"/>
</dbReference>
<dbReference type="PANTHER" id="PTHR19879:SF9">
    <property type="entry name" value="TRANSCRIPTION INITIATION FACTOR TFIID SUBUNIT 5"/>
    <property type="match status" value="1"/>
</dbReference>
<keyword evidence="6" id="KW-1185">Reference proteome</keyword>
<dbReference type="SMART" id="SM00320">
    <property type="entry name" value="WD40"/>
    <property type="match status" value="7"/>
</dbReference>
<dbReference type="SUPFAM" id="SSF50978">
    <property type="entry name" value="WD40 repeat-like"/>
    <property type="match status" value="1"/>
</dbReference>
<dbReference type="Pfam" id="PF00400">
    <property type="entry name" value="WD40"/>
    <property type="match status" value="6"/>
</dbReference>
<dbReference type="CDD" id="cd16655">
    <property type="entry name" value="RING-Ubox_WDSUB1-like"/>
    <property type="match status" value="1"/>
</dbReference>
<dbReference type="Proteomes" id="UP001165289">
    <property type="component" value="Unassembled WGS sequence"/>
</dbReference>
<dbReference type="InterPro" id="IPR003613">
    <property type="entry name" value="Ubox_domain"/>
</dbReference>
<accession>A0AAV7JB02</accession>
<evidence type="ECO:0000256" key="1">
    <source>
        <dbReference type="ARBA" id="ARBA00022574"/>
    </source>
</evidence>
<feature type="repeat" description="WD" evidence="3">
    <location>
        <begin position="298"/>
        <end position="331"/>
    </location>
</feature>
<dbReference type="GO" id="GO:0016567">
    <property type="term" value="P:protein ubiquitination"/>
    <property type="evidence" value="ECO:0007669"/>
    <property type="project" value="InterPro"/>
</dbReference>
<dbReference type="PROSITE" id="PS50294">
    <property type="entry name" value="WD_REPEATS_REGION"/>
    <property type="match status" value="6"/>
</dbReference>
<dbReference type="InterPro" id="IPR019775">
    <property type="entry name" value="WD40_repeat_CS"/>
</dbReference>
<dbReference type="GO" id="GO:0006367">
    <property type="term" value="P:transcription initiation at RNA polymerase II promoter"/>
    <property type="evidence" value="ECO:0007669"/>
    <property type="project" value="TreeGrafter"/>
</dbReference>
<sequence>MASVHNCLSLSNVLDHSNVKLSREFKGHGSDINCVQFHPIHSFLFSCSGDKTCRVWNVPDELQSLDEESATSNSSILTGHTKYINSCVISAHYNTLFTASTDGTIRVWDLMKMECTGVIKGHKGVVQCLALSPDEGRLVSGSGDSTIRVWDPVKRTCLRTLSEHDYTVVYCSFSHDGIAFVSASSDGKIIAWDKSLTYPIANESAHPEVGTNICVFSPIVYPNSYLVATAGNDNLFKLWSLIYKGAKAKFNHIWTVDAHGSSVYALAFSPDGSILVSGGGDASVMFWRVSTKEQLLTLNAHEKYVTTVAFSRDSRYLATGAYDGVVKLWKLAFNIPEFVLDKTESLKLYPDVPNDFICPISLQIMTDPVIIADGSTYDRSSILLWLATSRRGPVSPLTNLDLPHTNLKPNCELREEIEQFLKNPDGYSSVKTK</sequence>
<dbReference type="PROSITE" id="PS00678">
    <property type="entry name" value="WD_REPEATS_1"/>
    <property type="match status" value="2"/>
</dbReference>
<dbReference type="PRINTS" id="PR00320">
    <property type="entry name" value="GPROTEINBRPT"/>
</dbReference>
<comment type="caution">
    <text evidence="5">The sequence shown here is derived from an EMBL/GenBank/DDBJ whole genome shotgun (WGS) entry which is preliminary data.</text>
</comment>
<dbReference type="InterPro" id="IPR015943">
    <property type="entry name" value="WD40/YVTN_repeat-like_dom_sf"/>
</dbReference>
<protein>
    <submittedName>
        <fullName evidence="5">WD repeat, SAM and U-box domain-containing protein 1 isoform X2</fullName>
    </submittedName>
</protein>
<organism evidence="5 6">
    <name type="scientific">Oopsacas minuta</name>
    <dbReference type="NCBI Taxonomy" id="111878"/>
    <lineage>
        <taxon>Eukaryota</taxon>
        <taxon>Metazoa</taxon>
        <taxon>Porifera</taxon>
        <taxon>Hexactinellida</taxon>
        <taxon>Hexasterophora</taxon>
        <taxon>Lyssacinosida</taxon>
        <taxon>Leucopsacidae</taxon>
        <taxon>Oopsacas</taxon>
    </lineage>
</organism>
<dbReference type="InterPro" id="IPR001680">
    <property type="entry name" value="WD40_rpt"/>
</dbReference>
<feature type="repeat" description="WD" evidence="3">
    <location>
        <begin position="119"/>
        <end position="160"/>
    </location>
</feature>
<dbReference type="Gene3D" id="3.30.40.10">
    <property type="entry name" value="Zinc/RING finger domain, C3HC4 (zinc finger)"/>
    <property type="match status" value="1"/>
</dbReference>
<dbReference type="InterPro" id="IPR036322">
    <property type="entry name" value="WD40_repeat_dom_sf"/>
</dbReference>
<evidence type="ECO:0000313" key="6">
    <source>
        <dbReference type="Proteomes" id="UP001165289"/>
    </source>
</evidence>
<reference evidence="5 6" key="1">
    <citation type="journal article" date="2023" name="BMC Biol.">
        <title>The compact genome of the sponge Oopsacas minuta (Hexactinellida) is lacking key metazoan core genes.</title>
        <authorList>
            <person name="Santini S."/>
            <person name="Schenkelaars Q."/>
            <person name="Jourda C."/>
            <person name="Duchesne M."/>
            <person name="Belahbib H."/>
            <person name="Rocher C."/>
            <person name="Selva M."/>
            <person name="Riesgo A."/>
            <person name="Vervoort M."/>
            <person name="Leys S.P."/>
            <person name="Kodjabachian L."/>
            <person name="Le Bivic A."/>
            <person name="Borchiellini C."/>
            <person name="Claverie J.M."/>
            <person name="Renard E."/>
        </authorList>
    </citation>
    <scope>NUCLEOTIDE SEQUENCE [LARGE SCALE GENOMIC DNA]</scope>
    <source>
        <strain evidence="5">SPO-2</strain>
    </source>
</reference>
<evidence type="ECO:0000256" key="3">
    <source>
        <dbReference type="PROSITE-ProRule" id="PRU00221"/>
    </source>
</evidence>
<dbReference type="EMBL" id="JAKMXF010000365">
    <property type="protein sequence ID" value="KAI6645902.1"/>
    <property type="molecule type" value="Genomic_DNA"/>
</dbReference>
<dbReference type="Gene3D" id="2.130.10.10">
    <property type="entry name" value="YVTN repeat-like/Quinoprotein amine dehydrogenase"/>
    <property type="match status" value="3"/>
</dbReference>
<keyword evidence="1 3" id="KW-0853">WD repeat</keyword>
<evidence type="ECO:0000259" key="4">
    <source>
        <dbReference type="PROSITE" id="PS51698"/>
    </source>
</evidence>
<feature type="repeat" description="WD" evidence="3">
    <location>
        <begin position="256"/>
        <end position="297"/>
    </location>
</feature>
<dbReference type="GO" id="GO:0004842">
    <property type="term" value="F:ubiquitin-protein transferase activity"/>
    <property type="evidence" value="ECO:0007669"/>
    <property type="project" value="InterPro"/>
</dbReference>
<dbReference type="PROSITE" id="PS50082">
    <property type="entry name" value="WD_REPEATS_2"/>
    <property type="match status" value="6"/>
</dbReference>
<dbReference type="CDD" id="cd00200">
    <property type="entry name" value="WD40"/>
    <property type="match status" value="1"/>
</dbReference>
<dbReference type="SUPFAM" id="SSF57850">
    <property type="entry name" value="RING/U-box"/>
    <property type="match status" value="1"/>
</dbReference>
<evidence type="ECO:0000256" key="2">
    <source>
        <dbReference type="ARBA" id="ARBA00022737"/>
    </source>
</evidence>
<dbReference type="Pfam" id="PF04564">
    <property type="entry name" value="U-box"/>
    <property type="match status" value="1"/>
</dbReference>
<dbReference type="GO" id="GO:0005669">
    <property type="term" value="C:transcription factor TFIID complex"/>
    <property type="evidence" value="ECO:0007669"/>
    <property type="project" value="TreeGrafter"/>
</dbReference>